<sequence length="364" mass="40050">MNCFCEYITTGKVSDGRWPVAWQLQRRTQGPLANQNNKSADISFETSMSQSRSEILLKDTLLARAQSVHVTLRRRRDAGVPEADAESRMRGCLPATGYRTRAPTARLALSAIFVHAASLNSYAYLQNTLQGRADRSSRSALPCGYSAFLHFVGCGVGEPVRVAAGARGRWRLGRCRPLRVYEVRRPAVILRHMISSDCASAAPLLCGSARASVPALPPQSRVSASKHVFRTRISHLITKNKYELKYWYFGRRADASLAGAVGASAAASAEPPVRPGSPAGPAQRGRVSVRHGARPARRAPHAPRAPHSPASPSVPARLLILFTLHQYKQNDEMSSTFAKLWKTQYQRRVQNSSQKRPTFSQDKP</sequence>
<evidence type="ECO:0000313" key="2">
    <source>
        <dbReference type="EMBL" id="GBP82772.1"/>
    </source>
</evidence>
<evidence type="ECO:0000313" key="3">
    <source>
        <dbReference type="Proteomes" id="UP000299102"/>
    </source>
</evidence>
<dbReference type="EMBL" id="BGZK01001585">
    <property type="protein sequence ID" value="GBP82772.1"/>
    <property type="molecule type" value="Genomic_DNA"/>
</dbReference>
<dbReference type="AlphaFoldDB" id="A0A4C1Z634"/>
<feature type="compositionally biased region" description="Basic residues" evidence="1">
    <location>
        <begin position="287"/>
        <end position="301"/>
    </location>
</feature>
<keyword evidence="3" id="KW-1185">Reference proteome</keyword>
<name>A0A4C1Z634_EUMVA</name>
<comment type="caution">
    <text evidence="2">The sequence shown here is derived from an EMBL/GenBank/DDBJ whole genome shotgun (WGS) entry which is preliminary data.</text>
</comment>
<gene>
    <name evidence="2" type="ORF">EVAR_94930_1</name>
</gene>
<organism evidence="2 3">
    <name type="scientific">Eumeta variegata</name>
    <name type="common">Bagworm moth</name>
    <name type="synonym">Eumeta japonica</name>
    <dbReference type="NCBI Taxonomy" id="151549"/>
    <lineage>
        <taxon>Eukaryota</taxon>
        <taxon>Metazoa</taxon>
        <taxon>Ecdysozoa</taxon>
        <taxon>Arthropoda</taxon>
        <taxon>Hexapoda</taxon>
        <taxon>Insecta</taxon>
        <taxon>Pterygota</taxon>
        <taxon>Neoptera</taxon>
        <taxon>Endopterygota</taxon>
        <taxon>Lepidoptera</taxon>
        <taxon>Glossata</taxon>
        <taxon>Ditrysia</taxon>
        <taxon>Tineoidea</taxon>
        <taxon>Psychidae</taxon>
        <taxon>Oiketicinae</taxon>
        <taxon>Eumeta</taxon>
    </lineage>
</organism>
<feature type="region of interest" description="Disordered" evidence="1">
    <location>
        <begin position="266"/>
        <end position="312"/>
    </location>
</feature>
<protein>
    <submittedName>
        <fullName evidence="2">Uncharacterized protein</fullName>
    </submittedName>
</protein>
<evidence type="ECO:0000256" key="1">
    <source>
        <dbReference type="SAM" id="MobiDB-lite"/>
    </source>
</evidence>
<proteinExistence type="predicted"/>
<reference evidence="2 3" key="1">
    <citation type="journal article" date="2019" name="Commun. Biol.">
        <title>The bagworm genome reveals a unique fibroin gene that provides high tensile strength.</title>
        <authorList>
            <person name="Kono N."/>
            <person name="Nakamura H."/>
            <person name="Ohtoshi R."/>
            <person name="Tomita M."/>
            <person name="Numata K."/>
            <person name="Arakawa K."/>
        </authorList>
    </citation>
    <scope>NUCLEOTIDE SEQUENCE [LARGE SCALE GENOMIC DNA]</scope>
</reference>
<dbReference type="Proteomes" id="UP000299102">
    <property type="component" value="Unassembled WGS sequence"/>
</dbReference>
<accession>A0A4C1Z634</accession>